<dbReference type="PANTHER" id="PTHR47738">
    <property type="entry name" value="PTS SYSTEM FRUCTOSE-LIKE EIIA COMPONENT-RELATED"/>
    <property type="match status" value="1"/>
</dbReference>
<evidence type="ECO:0000259" key="1">
    <source>
        <dbReference type="PROSITE" id="PS51094"/>
    </source>
</evidence>
<dbReference type="EMBL" id="JAAROP010000005">
    <property type="protein sequence ID" value="MBC1322694.1"/>
    <property type="molecule type" value="Genomic_DNA"/>
</dbReference>
<keyword evidence="2" id="KW-0762">Sugar transport</keyword>
<dbReference type="RefSeq" id="WP_185328321.1">
    <property type="nucleotide sequence ID" value="NZ_JACTHJ010000002.1"/>
</dbReference>
<dbReference type="InterPro" id="IPR016152">
    <property type="entry name" value="PTrfase/Anion_transptr"/>
</dbReference>
<protein>
    <submittedName>
        <fullName evidence="2">PTS sugar transporter subunit IIA</fullName>
    </submittedName>
</protein>
<proteinExistence type="predicted"/>
<keyword evidence="2" id="KW-0813">Transport</keyword>
<dbReference type="Gene3D" id="3.40.930.10">
    <property type="entry name" value="Mannitol-specific EII, Chain A"/>
    <property type="match status" value="1"/>
</dbReference>
<gene>
    <name evidence="2" type="ORF">HB853_07030</name>
</gene>
<evidence type="ECO:0000313" key="2">
    <source>
        <dbReference type="EMBL" id="MBC1322694.1"/>
    </source>
</evidence>
<name>A0A7X0W6X4_LISWE</name>
<dbReference type="Pfam" id="PF00359">
    <property type="entry name" value="PTS_EIIA_2"/>
    <property type="match status" value="1"/>
</dbReference>
<feature type="domain" description="PTS EIIA type-2" evidence="1">
    <location>
        <begin position="5"/>
        <end position="153"/>
    </location>
</feature>
<dbReference type="InterPro" id="IPR002178">
    <property type="entry name" value="PTS_EIIA_type-2_dom"/>
</dbReference>
<dbReference type="AlphaFoldDB" id="A0A7X0W6X4"/>
<dbReference type="Proteomes" id="UP000522007">
    <property type="component" value="Unassembled WGS sequence"/>
</dbReference>
<dbReference type="CDD" id="cd00211">
    <property type="entry name" value="PTS_IIA_fru"/>
    <property type="match status" value="1"/>
</dbReference>
<sequence length="155" mass="17257">MDLVQFLKKGMVWVQSDIEKQEDLFQMVAESGKSEGYVTDDFLTRLTDREQTFPTGLKLDGYGVALPHTDPECVTEQFIAVITVKDGGIPFKLMEDAGQTVEANLIFVLGLNEPHSQLAVLQQLMGTIQDKDNVAALLRAKDENEVKQILETITV</sequence>
<organism evidence="2 3">
    <name type="scientific">Listeria welshimeri</name>
    <dbReference type="NCBI Taxonomy" id="1643"/>
    <lineage>
        <taxon>Bacteria</taxon>
        <taxon>Bacillati</taxon>
        <taxon>Bacillota</taxon>
        <taxon>Bacilli</taxon>
        <taxon>Bacillales</taxon>
        <taxon>Listeriaceae</taxon>
        <taxon>Listeria</taxon>
    </lineage>
</organism>
<dbReference type="PROSITE" id="PS51094">
    <property type="entry name" value="PTS_EIIA_TYPE_2"/>
    <property type="match status" value="1"/>
</dbReference>
<evidence type="ECO:0000313" key="3">
    <source>
        <dbReference type="Proteomes" id="UP000522007"/>
    </source>
</evidence>
<dbReference type="PANTHER" id="PTHR47738:SF3">
    <property type="entry name" value="PHOSPHOTRANSFERASE SYSTEM MANNITOL_FRUCTOSE-SPECIFIC IIA DOMAIN CONTAINING PROTEIN"/>
    <property type="match status" value="1"/>
</dbReference>
<dbReference type="InterPro" id="IPR051541">
    <property type="entry name" value="PTS_SugarTrans_NitroReg"/>
</dbReference>
<accession>A0A7X0W6X4</accession>
<dbReference type="SUPFAM" id="SSF55804">
    <property type="entry name" value="Phoshotransferase/anion transport protein"/>
    <property type="match status" value="1"/>
</dbReference>
<comment type="caution">
    <text evidence="2">The sequence shown here is derived from an EMBL/GenBank/DDBJ whole genome shotgun (WGS) entry which is preliminary data.</text>
</comment>
<reference evidence="2 3" key="1">
    <citation type="submission" date="2020-03" db="EMBL/GenBank/DDBJ databases">
        <title>Soil Listeria distribution.</title>
        <authorList>
            <person name="Liao J."/>
            <person name="Wiedmann M."/>
        </authorList>
    </citation>
    <scope>NUCLEOTIDE SEQUENCE [LARGE SCALE GENOMIC DNA]</scope>
    <source>
        <strain evidence="2 3">FSL L7-1829</strain>
    </source>
</reference>